<sequence length="283" mass="30468">MFVPARTLFVTDLDGTLLGADLKISSESAAILNELIGAGVLITAATARARESTRRALAGVDLCLPVAFLNGGYLADLHGEQIQGGFPLPTKTTSLILEGYLECGLHPLVYTIDAFGKEHVFYQGTGNPGMHAYVAERLSGGDRRLRQVADLSVTDTQTVIAINAVDTPERLAPMREQWSRDAGVCCHYSPDIYVSGYCWLEICEFRANKGQAALTLKELVGAERMVCFGDNTNDLAMFAAADESYAVANAHPAVLDAATAVIGDHRSHAVARQLRELARAETR</sequence>
<name>A0ABP5EF21_9ACTN</name>
<dbReference type="Proteomes" id="UP001499854">
    <property type="component" value="Unassembled WGS sequence"/>
</dbReference>
<dbReference type="EMBL" id="BAAAQM010000051">
    <property type="protein sequence ID" value="GAA1994210.1"/>
    <property type="molecule type" value="Genomic_DNA"/>
</dbReference>
<reference evidence="2" key="1">
    <citation type="journal article" date="2019" name="Int. J. Syst. Evol. Microbiol.">
        <title>The Global Catalogue of Microorganisms (GCM) 10K type strain sequencing project: providing services to taxonomists for standard genome sequencing and annotation.</title>
        <authorList>
            <consortium name="The Broad Institute Genomics Platform"/>
            <consortium name="The Broad Institute Genome Sequencing Center for Infectious Disease"/>
            <person name="Wu L."/>
            <person name="Ma J."/>
        </authorList>
    </citation>
    <scope>NUCLEOTIDE SEQUENCE [LARGE SCALE GENOMIC DNA]</scope>
    <source>
        <strain evidence="2">JCM 16013</strain>
    </source>
</reference>
<dbReference type="Pfam" id="PF08282">
    <property type="entry name" value="Hydrolase_3"/>
    <property type="match status" value="1"/>
</dbReference>
<dbReference type="PANTHER" id="PTHR10000:SF8">
    <property type="entry name" value="HAD SUPERFAMILY HYDROLASE-LIKE, TYPE 3"/>
    <property type="match status" value="1"/>
</dbReference>
<keyword evidence="2" id="KW-1185">Reference proteome</keyword>
<dbReference type="PANTHER" id="PTHR10000">
    <property type="entry name" value="PHOSPHOSERINE PHOSPHATASE"/>
    <property type="match status" value="1"/>
</dbReference>
<dbReference type="InterPro" id="IPR023214">
    <property type="entry name" value="HAD_sf"/>
</dbReference>
<dbReference type="RefSeq" id="WP_344661282.1">
    <property type="nucleotide sequence ID" value="NZ_BAAAQM010000051.1"/>
</dbReference>
<accession>A0ABP5EF21</accession>
<dbReference type="Gene3D" id="3.40.50.1000">
    <property type="entry name" value="HAD superfamily/HAD-like"/>
    <property type="match status" value="1"/>
</dbReference>
<organism evidence="1 2">
    <name type="scientific">Catenulispora subtropica</name>
    <dbReference type="NCBI Taxonomy" id="450798"/>
    <lineage>
        <taxon>Bacteria</taxon>
        <taxon>Bacillati</taxon>
        <taxon>Actinomycetota</taxon>
        <taxon>Actinomycetes</taxon>
        <taxon>Catenulisporales</taxon>
        <taxon>Catenulisporaceae</taxon>
        <taxon>Catenulispora</taxon>
    </lineage>
</organism>
<keyword evidence="1" id="KW-0378">Hydrolase</keyword>
<dbReference type="GO" id="GO:0016787">
    <property type="term" value="F:hydrolase activity"/>
    <property type="evidence" value="ECO:0007669"/>
    <property type="project" value="UniProtKB-KW"/>
</dbReference>
<proteinExistence type="predicted"/>
<evidence type="ECO:0000313" key="1">
    <source>
        <dbReference type="EMBL" id="GAA1994210.1"/>
    </source>
</evidence>
<comment type="caution">
    <text evidence="1">The sequence shown here is derived from an EMBL/GenBank/DDBJ whole genome shotgun (WGS) entry which is preliminary data.</text>
</comment>
<dbReference type="SUPFAM" id="SSF56784">
    <property type="entry name" value="HAD-like"/>
    <property type="match status" value="1"/>
</dbReference>
<protein>
    <submittedName>
        <fullName evidence="1">Cof-type HAD-IIB family hydrolase</fullName>
    </submittedName>
</protein>
<dbReference type="InterPro" id="IPR006379">
    <property type="entry name" value="HAD-SF_hydro_IIB"/>
</dbReference>
<dbReference type="Gene3D" id="3.30.1240.10">
    <property type="match status" value="1"/>
</dbReference>
<dbReference type="NCBIfam" id="TIGR01484">
    <property type="entry name" value="HAD-SF-IIB"/>
    <property type="match status" value="1"/>
</dbReference>
<dbReference type="InterPro" id="IPR036412">
    <property type="entry name" value="HAD-like_sf"/>
</dbReference>
<evidence type="ECO:0000313" key="2">
    <source>
        <dbReference type="Proteomes" id="UP001499854"/>
    </source>
</evidence>
<gene>
    <name evidence="1" type="ORF">GCM10009838_68100</name>
</gene>